<keyword evidence="7" id="KW-0472">Membrane</keyword>
<feature type="domain" description="Peptidase M48" evidence="8">
    <location>
        <begin position="188"/>
        <end position="252"/>
    </location>
</feature>
<accession>A0AB40C2G5</accession>
<dbReference type="PANTHER" id="PTHR22726">
    <property type="entry name" value="METALLOENDOPEPTIDASE OMA1"/>
    <property type="match status" value="1"/>
</dbReference>
<comment type="cofactor">
    <cofactor evidence="6">
        <name>Zn(2+)</name>
        <dbReference type="ChEBI" id="CHEBI:29105"/>
    </cofactor>
    <text evidence="6">Binds 1 zinc ion per subunit.</text>
</comment>
<keyword evidence="4 6" id="KW-0862">Zinc</keyword>
<evidence type="ECO:0000256" key="6">
    <source>
        <dbReference type="RuleBase" id="RU003983"/>
    </source>
</evidence>
<dbReference type="InterPro" id="IPR051156">
    <property type="entry name" value="Mito/Outer_Membr_Metalloprot"/>
</dbReference>
<comment type="similarity">
    <text evidence="6">Belongs to the peptidase M48 family.</text>
</comment>
<keyword evidence="1 6" id="KW-0645">Protease</keyword>
<proteinExistence type="inferred from homology"/>
<dbReference type="GeneID" id="120270934"/>
<dbReference type="AlphaFoldDB" id="A0AB40C2G5"/>
<keyword evidence="3 6" id="KW-0378">Hydrolase</keyword>
<evidence type="ECO:0000256" key="5">
    <source>
        <dbReference type="ARBA" id="ARBA00023049"/>
    </source>
</evidence>
<name>A0AB40C2G5_DIOCR</name>
<evidence type="ECO:0000256" key="7">
    <source>
        <dbReference type="SAM" id="Phobius"/>
    </source>
</evidence>
<keyword evidence="2" id="KW-0479">Metal-binding</keyword>
<evidence type="ECO:0000256" key="3">
    <source>
        <dbReference type="ARBA" id="ARBA00022801"/>
    </source>
</evidence>
<evidence type="ECO:0000256" key="2">
    <source>
        <dbReference type="ARBA" id="ARBA00022723"/>
    </source>
</evidence>
<dbReference type="PANTHER" id="PTHR22726:SF1">
    <property type="entry name" value="METALLOENDOPEPTIDASE OMA1, MITOCHONDRIAL"/>
    <property type="match status" value="1"/>
</dbReference>
<keyword evidence="7" id="KW-1133">Transmembrane helix</keyword>
<feature type="transmembrane region" description="Helical" evidence="7">
    <location>
        <begin position="74"/>
        <end position="93"/>
    </location>
</feature>
<evidence type="ECO:0000256" key="1">
    <source>
        <dbReference type="ARBA" id="ARBA00022670"/>
    </source>
</evidence>
<reference evidence="10" key="1">
    <citation type="submission" date="2025-08" db="UniProtKB">
        <authorList>
            <consortium name="RefSeq"/>
        </authorList>
    </citation>
    <scope>IDENTIFICATION</scope>
</reference>
<keyword evidence="7" id="KW-0812">Transmembrane</keyword>
<gene>
    <name evidence="10" type="primary">LOC120270934</name>
</gene>
<dbReference type="RefSeq" id="XP_039133945.1">
    <property type="nucleotide sequence ID" value="XM_039278011.1"/>
</dbReference>
<evidence type="ECO:0000259" key="8">
    <source>
        <dbReference type="Pfam" id="PF01435"/>
    </source>
</evidence>
<protein>
    <submittedName>
        <fullName evidence="10">Uncharacterized protein LOC120270934</fullName>
    </submittedName>
</protein>
<dbReference type="Pfam" id="PF01435">
    <property type="entry name" value="Peptidase_M48"/>
    <property type="match status" value="1"/>
</dbReference>
<evidence type="ECO:0000313" key="9">
    <source>
        <dbReference type="Proteomes" id="UP001515500"/>
    </source>
</evidence>
<keyword evidence="9" id="KW-1185">Reference proteome</keyword>
<dbReference type="GO" id="GO:0016020">
    <property type="term" value="C:membrane"/>
    <property type="evidence" value="ECO:0007669"/>
    <property type="project" value="TreeGrafter"/>
</dbReference>
<dbReference type="GO" id="GO:0051603">
    <property type="term" value="P:proteolysis involved in protein catabolic process"/>
    <property type="evidence" value="ECO:0007669"/>
    <property type="project" value="TreeGrafter"/>
</dbReference>
<evidence type="ECO:0000256" key="4">
    <source>
        <dbReference type="ARBA" id="ARBA00022833"/>
    </source>
</evidence>
<dbReference type="GO" id="GO:0046872">
    <property type="term" value="F:metal ion binding"/>
    <property type="evidence" value="ECO:0007669"/>
    <property type="project" value="UniProtKB-KW"/>
</dbReference>
<organism evidence="9 10">
    <name type="scientific">Dioscorea cayennensis subsp. rotundata</name>
    <name type="common">White Guinea yam</name>
    <name type="synonym">Dioscorea rotundata</name>
    <dbReference type="NCBI Taxonomy" id="55577"/>
    <lineage>
        <taxon>Eukaryota</taxon>
        <taxon>Viridiplantae</taxon>
        <taxon>Streptophyta</taxon>
        <taxon>Embryophyta</taxon>
        <taxon>Tracheophyta</taxon>
        <taxon>Spermatophyta</taxon>
        <taxon>Magnoliopsida</taxon>
        <taxon>Liliopsida</taxon>
        <taxon>Dioscoreales</taxon>
        <taxon>Dioscoreaceae</taxon>
        <taxon>Dioscorea</taxon>
    </lineage>
</organism>
<sequence>MNLFRRSLPLLRRSISSKIPSSPTPYLPPSLVSNPNPTAGRIPNPFLTWRRYNNLDQCQPQEWYHNRLAILQPLVVLLGVIVGGGGIIYYRYFETVPFSTCNCSRLVLLSPSAERELSKIVFQEFKNSLEGRILPTNHPDSIRVRRISENIIDAIQPCLENDRRQYWGYLRSAFEILAHDKLKETRTAAAEAEAQNWEVLVVSDKTFYAFCLPCCKIVVSTGALDHLRTDAEIATLLGREAAHVIARHGAEIATKDLWLDIHAPCRCYGRELLNPSKLLQLPKFFKRMRRETDDIGRLLMAHAGYDPSVAPRVYEKLQGINRFTLWDY</sequence>
<evidence type="ECO:0000313" key="10">
    <source>
        <dbReference type="RefSeq" id="XP_039133945.1"/>
    </source>
</evidence>
<dbReference type="InterPro" id="IPR001915">
    <property type="entry name" value="Peptidase_M48"/>
</dbReference>
<dbReference type="Gene3D" id="3.30.2010.10">
    <property type="entry name" value="Metalloproteases ('zincins'), catalytic domain"/>
    <property type="match status" value="1"/>
</dbReference>
<dbReference type="GO" id="GO:0004222">
    <property type="term" value="F:metalloendopeptidase activity"/>
    <property type="evidence" value="ECO:0007669"/>
    <property type="project" value="InterPro"/>
</dbReference>
<dbReference type="Proteomes" id="UP001515500">
    <property type="component" value="Chromosome 10"/>
</dbReference>
<keyword evidence="5 6" id="KW-0482">Metalloprotease</keyword>